<gene>
    <name evidence="3" type="ORF">HNR42_000579</name>
</gene>
<comment type="caution">
    <text evidence="3">The sequence shown here is derived from an EMBL/GenBank/DDBJ whole genome shotgun (WGS) entry which is preliminary data.</text>
</comment>
<evidence type="ECO:0000259" key="2">
    <source>
        <dbReference type="Pfam" id="PF26309"/>
    </source>
</evidence>
<dbReference type="InterPro" id="IPR058395">
    <property type="entry name" value="DUF8082"/>
</dbReference>
<organism evidence="3 4">
    <name type="scientific">Deinobacterium chartae</name>
    <dbReference type="NCBI Taxonomy" id="521158"/>
    <lineage>
        <taxon>Bacteria</taxon>
        <taxon>Thermotogati</taxon>
        <taxon>Deinococcota</taxon>
        <taxon>Deinococci</taxon>
        <taxon>Deinococcales</taxon>
        <taxon>Deinococcaceae</taxon>
        <taxon>Deinobacterium</taxon>
    </lineage>
</organism>
<dbReference type="Proteomes" id="UP000569951">
    <property type="component" value="Unassembled WGS sequence"/>
</dbReference>
<feature type="domain" description="PatA-like N-terminal" evidence="1">
    <location>
        <begin position="15"/>
        <end position="106"/>
    </location>
</feature>
<dbReference type="RefSeq" id="WP_183984334.1">
    <property type="nucleotide sequence ID" value="NZ_JACHHG010000002.1"/>
</dbReference>
<reference evidence="3 4" key="1">
    <citation type="submission" date="2020-08" db="EMBL/GenBank/DDBJ databases">
        <title>Genomic Encyclopedia of Type Strains, Phase IV (KMG-IV): sequencing the most valuable type-strain genomes for metagenomic binning, comparative biology and taxonomic classification.</title>
        <authorList>
            <person name="Goeker M."/>
        </authorList>
    </citation>
    <scope>NUCLEOTIDE SEQUENCE [LARGE SCALE GENOMIC DNA]</scope>
    <source>
        <strain evidence="3 4">DSM 21458</strain>
    </source>
</reference>
<sequence length="262" mass="29060">MAEEITLQGEYSRDTLPSLIQYLAMLGSSGELWLTASPQQAATLAFLEGRLIGAHHGNYRGEDALYRILNFSAGQFRFHPGTITIAPSITAPLEKLLLDAAYWQDTQSDAEVLPGPDAVPNVIPDENHGELRLELMHWRVMSLADGQRSLYEIAANLGRNIEEVREIAHQLATRGILTFGARTRATVDPAFLEELRRRLTTLIGPIARVIVNDAAQQFGTPADQLEPTQVRAFLEVLTQLLAPAKQARFRELAAPLIDRFAR</sequence>
<evidence type="ECO:0000313" key="4">
    <source>
        <dbReference type="Proteomes" id="UP000569951"/>
    </source>
</evidence>
<protein>
    <recommendedName>
        <fullName evidence="5">DUF4388 domain-containing protein</fullName>
    </recommendedName>
</protein>
<dbReference type="Pfam" id="PF26309">
    <property type="entry name" value="DUF8082"/>
    <property type="match status" value="1"/>
</dbReference>
<dbReference type="EMBL" id="JACHHG010000002">
    <property type="protein sequence ID" value="MBB6097165.1"/>
    <property type="molecule type" value="Genomic_DNA"/>
</dbReference>
<dbReference type="PANTHER" id="PTHR36304">
    <property type="entry name" value="DOMAIN GTPASE-ACTIVATING PROTEIN, PUTATIVE-RELATED-RELATED"/>
    <property type="match status" value="1"/>
</dbReference>
<dbReference type="Pfam" id="PF14332">
    <property type="entry name" value="DUF4388"/>
    <property type="match status" value="1"/>
</dbReference>
<dbReference type="InterPro" id="IPR036388">
    <property type="entry name" value="WH-like_DNA-bd_sf"/>
</dbReference>
<dbReference type="InterPro" id="IPR025497">
    <property type="entry name" value="PatA-like_N"/>
</dbReference>
<evidence type="ECO:0000313" key="3">
    <source>
        <dbReference type="EMBL" id="MBB6097165.1"/>
    </source>
</evidence>
<evidence type="ECO:0000259" key="1">
    <source>
        <dbReference type="Pfam" id="PF14332"/>
    </source>
</evidence>
<proteinExistence type="predicted"/>
<keyword evidence="4" id="KW-1185">Reference proteome</keyword>
<dbReference type="PANTHER" id="PTHR36304:SF4">
    <property type="entry name" value="DUF4388 DOMAIN-CONTAINING PROTEIN"/>
    <property type="match status" value="1"/>
</dbReference>
<name>A0A841HZK3_9DEIO</name>
<feature type="domain" description="DUF8082" evidence="2">
    <location>
        <begin position="190"/>
        <end position="248"/>
    </location>
</feature>
<dbReference type="Gene3D" id="1.10.10.10">
    <property type="entry name" value="Winged helix-like DNA-binding domain superfamily/Winged helix DNA-binding domain"/>
    <property type="match status" value="1"/>
</dbReference>
<dbReference type="AlphaFoldDB" id="A0A841HZK3"/>
<accession>A0A841HZK3</accession>
<evidence type="ECO:0008006" key="5">
    <source>
        <dbReference type="Google" id="ProtNLM"/>
    </source>
</evidence>